<dbReference type="EMBL" id="JAGPYQ010000001">
    <property type="protein sequence ID" value="MBQ0850766.1"/>
    <property type="molecule type" value="Genomic_DNA"/>
</dbReference>
<dbReference type="Proteomes" id="UP000677413">
    <property type="component" value="Unassembled WGS sequence"/>
</dbReference>
<dbReference type="AlphaFoldDB" id="A0A941B7R4"/>
<organism evidence="1 2">
    <name type="scientific">Streptomyces liliiviolaceus</name>
    <dbReference type="NCBI Taxonomy" id="2823109"/>
    <lineage>
        <taxon>Bacteria</taxon>
        <taxon>Bacillati</taxon>
        <taxon>Actinomycetota</taxon>
        <taxon>Actinomycetes</taxon>
        <taxon>Kitasatosporales</taxon>
        <taxon>Streptomycetaceae</taxon>
        <taxon>Streptomyces</taxon>
    </lineage>
</organism>
<sequence>MDIKGIWELAERAADLLPGAPSPDDVLGWLSWRELVWDTAHRIGEIATPVLSDLGLTGMDDANTTSVSATQLLRLAVLVHTNSGEVYASGLPTP</sequence>
<proteinExistence type="predicted"/>
<reference evidence="1 2" key="1">
    <citation type="submission" date="2021-04" db="EMBL/GenBank/DDBJ databases">
        <authorList>
            <person name="Tang X."/>
            <person name="Zhou X."/>
            <person name="Chen X."/>
            <person name="Cernava T."/>
            <person name="Zhang C."/>
        </authorList>
    </citation>
    <scope>NUCLEOTIDE SEQUENCE [LARGE SCALE GENOMIC DNA]</scope>
    <source>
        <strain evidence="1 2">BH-SS-21</strain>
    </source>
</reference>
<gene>
    <name evidence="1" type="ORF">J8N05_21625</name>
</gene>
<protein>
    <submittedName>
        <fullName evidence="1">Uncharacterized protein</fullName>
    </submittedName>
</protein>
<evidence type="ECO:0000313" key="1">
    <source>
        <dbReference type="EMBL" id="MBQ0850766.1"/>
    </source>
</evidence>
<accession>A0A941B7R4</accession>
<keyword evidence="2" id="KW-1185">Reference proteome</keyword>
<name>A0A941B7R4_9ACTN</name>
<dbReference type="RefSeq" id="WP_210885049.1">
    <property type="nucleotide sequence ID" value="NZ_JAGPYQ010000001.1"/>
</dbReference>
<evidence type="ECO:0000313" key="2">
    <source>
        <dbReference type="Proteomes" id="UP000677413"/>
    </source>
</evidence>
<comment type="caution">
    <text evidence="1">The sequence shown here is derived from an EMBL/GenBank/DDBJ whole genome shotgun (WGS) entry which is preliminary data.</text>
</comment>